<dbReference type="RefSeq" id="WP_188408302.1">
    <property type="nucleotide sequence ID" value="NZ_BMCP01000001.1"/>
</dbReference>
<comment type="caution">
    <text evidence="2">The sequence shown here is derived from an EMBL/GenBank/DDBJ whole genome shotgun (WGS) entry which is preliminary data.</text>
</comment>
<dbReference type="SUPFAM" id="SSF46955">
    <property type="entry name" value="Putative DNA-binding domain"/>
    <property type="match status" value="1"/>
</dbReference>
<dbReference type="AlphaFoldDB" id="A0A8J2VMB2"/>
<accession>A0A8J2VMB2</accession>
<dbReference type="Pfam" id="PF12728">
    <property type="entry name" value="HTH_17"/>
    <property type="match status" value="1"/>
</dbReference>
<proteinExistence type="predicted"/>
<evidence type="ECO:0000313" key="3">
    <source>
        <dbReference type="Proteomes" id="UP000602745"/>
    </source>
</evidence>
<gene>
    <name evidence="2" type="ORF">GCM10007276_07010</name>
</gene>
<name>A0A8J2VMB2_9RHOB</name>
<evidence type="ECO:0000313" key="2">
    <source>
        <dbReference type="EMBL" id="GGE32362.1"/>
    </source>
</evidence>
<organism evidence="2 3">
    <name type="scientific">Agaricicola taiwanensis</name>
    <dbReference type="NCBI Taxonomy" id="591372"/>
    <lineage>
        <taxon>Bacteria</taxon>
        <taxon>Pseudomonadati</taxon>
        <taxon>Pseudomonadota</taxon>
        <taxon>Alphaproteobacteria</taxon>
        <taxon>Rhodobacterales</taxon>
        <taxon>Paracoccaceae</taxon>
        <taxon>Agaricicola</taxon>
    </lineage>
</organism>
<sequence>MTPDAAYALKLLPEADEALIPSSRLPAYLGVAEQTLARWRHEGKGPAFIKVGRAVLYQTGQVREWLQANKQGIAS</sequence>
<reference evidence="2" key="1">
    <citation type="journal article" date="2014" name="Int. J. Syst. Evol. Microbiol.">
        <title>Complete genome sequence of Corynebacterium casei LMG S-19264T (=DSM 44701T), isolated from a smear-ripened cheese.</title>
        <authorList>
            <consortium name="US DOE Joint Genome Institute (JGI-PGF)"/>
            <person name="Walter F."/>
            <person name="Albersmeier A."/>
            <person name="Kalinowski J."/>
            <person name="Ruckert C."/>
        </authorList>
    </citation>
    <scope>NUCLEOTIDE SEQUENCE</scope>
    <source>
        <strain evidence="2">CCM 7684</strain>
    </source>
</reference>
<keyword evidence="3" id="KW-1185">Reference proteome</keyword>
<dbReference type="InterPro" id="IPR036388">
    <property type="entry name" value="WH-like_DNA-bd_sf"/>
</dbReference>
<dbReference type="EMBL" id="BMCP01000001">
    <property type="protein sequence ID" value="GGE32362.1"/>
    <property type="molecule type" value="Genomic_DNA"/>
</dbReference>
<dbReference type="InterPro" id="IPR009061">
    <property type="entry name" value="DNA-bd_dom_put_sf"/>
</dbReference>
<dbReference type="Proteomes" id="UP000602745">
    <property type="component" value="Unassembled WGS sequence"/>
</dbReference>
<dbReference type="InterPro" id="IPR041657">
    <property type="entry name" value="HTH_17"/>
</dbReference>
<evidence type="ECO:0000259" key="1">
    <source>
        <dbReference type="Pfam" id="PF12728"/>
    </source>
</evidence>
<feature type="domain" description="Helix-turn-helix" evidence="1">
    <location>
        <begin position="27"/>
        <end position="69"/>
    </location>
</feature>
<protein>
    <recommendedName>
        <fullName evidence="1">Helix-turn-helix domain-containing protein</fullName>
    </recommendedName>
</protein>
<dbReference type="Gene3D" id="1.10.10.10">
    <property type="entry name" value="Winged helix-like DNA-binding domain superfamily/Winged helix DNA-binding domain"/>
    <property type="match status" value="1"/>
</dbReference>
<reference evidence="2" key="2">
    <citation type="submission" date="2020-09" db="EMBL/GenBank/DDBJ databases">
        <authorList>
            <person name="Sun Q."/>
            <person name="Sedlacek I."/>
        </authorList>
    </citation>
    <scope>NUCLEOTIDE SEQUENCE</scope>
    <source>
        <strain evidence="2">CCM 7684</strain>
    </source>
</reference>